<dbReference type="InterPro" id="IPR036249">
    <property type="entry name" value="Thioredoxin-like_sf"/>
</dbReference>
<dbReference type="NCBIfam" id="NF007831">
    <property type="entry name" value="PRK10542.1"/>
    <property type="match status" value="1"/>
</dbReference>
<gene>
    <name evidence="3" type="primary">attY</name>
    <name evidence="3" type="ORF">GCM10011607_39160</name>
</gene>
<dbReference type="SFLD" id="SFLDG00358">
    <property type="entry name" value="Main_(cytGST)"/>
    <property type="match status" value="1"/>
</dbReference>
<dbReference type="Pfam" id="PF00043">
    <property type="entry name" value="GST_C"/>
    <property type="match status" value="1"/>
</dbReference>
<dbReference type="SFLD" id="SFLDS00019">
    <property type="entry name" value="Glutathione_Transferase_(cytos"/>
    <property type="match status" value="1"/>
</dbReference>
<dbReference type="InterPro" id="IPR010987">
    <property type="entry name" value="Glutathione-S-Trfase_C-like"/>
</dbReference>
<name>A0ABQ1JQG3_9GAMM</name>
<dbReference type="Proteomes" id="UP000617555">
    <property type="component" value="Unassembled WGS sequence"/>
</dbReference>
<evidence type="ECO:0000313" key="3">
    <source>
        <dbReference type="EMBL" id="GGB74966.1"/>
    </source>
</evidence>
<proteinExistence type="predicted"/>
<sequence>MKLYYSPGACSLSTHIVLCETELTYDLVRVDLNTKSLENKQDFYKINPFGYVPALELKNGKILLEGPAIIQYLADQVPEKQLAPVNGTFERYQLQQQLNLISTELHKGLGGLFNPAFSSDTQEIFKNNFSRRLDVLAPKLSDDSYLLGEQFSVADAYLFTVLSWCPMVGFDLAKWPELVTYQQKIARRPSVQKALKEEGLLD</sequence>
<dbReference type="Gene3D" id="1.20.1050.10">
    <property type="match status" value="1"/>
</dbReference>
<dbReference type="CDD" id="cd03057">
    <property type="entry name" value="GST_N_Beta"/>
    <property type="match status" value="1"/>
</dbReference>
<accession>A0ABQ1JQG3</accession>
<dbReference type="CDD" id="cd03188">
    <property type="entry name" value="GST_C_Beta"/>
    <property type="match status" value="1"/>
</dbReference>
<dbReference type="RefSeq" id="WP_013785981.1">
    <property type="nucleotide sequence ID" value="NZ_BMII01000049.1"/>
</dbReference>
<keyword evidence="4" id="KW-1185">Reference proteome</keyword>
<protein>
    <submittedName>
        <fullName evidence="3">Glutathione S-transferase</fullName>
    </submittedName>
</protein>
<feature type="domain" description="GST N-terminal" evidence="1">
    <location>
        <begin position="1"/>
        <end position="81"/>
    </location>
</feature>
<evidence type="ECO:0000259" key="1">
    <source>
        <dbReference type="PROSITE" id="PS50404"/>
    </source>
</evidence>
<feature type="domain" description="GST C-terminal" evidence="2">
    <location>
        <begin position="87"/>
        <end position="202"/>
    </location>
</feature>
<evidence type="ECO:0000313" key="4">
    <source>
        <dbReference type="Proteomes" id="UP000617555"/>
    </source>
</evidence>
<dbReference type="EMBL" id="BMII01000049">
    <property type="protein sequence ID" value="GGB74966.1"/>
    <property type="molecule type" value="Genomic_DNA"/>
</dbReference>
<dbReference type="PROSITE" id="PS50405">
    <property type="entry name" value="GST_CTER"/>
    <property type="match status" value="1"/>
</dbReference>
<reference evidence="4" key="1">
    <citation type="journal article" date="2019" name="Int. J. Syst. Evol. Microbiol.">
        <title>The Global Catalogue of Microorganisms (GCM) 10K type strain sequencing project: providing services to taxonomists for standard genome sequencing and annotation.</title>
        <authorList>
            <consortium name="The Broad Institute Genomics Platform"/>
            <consortium name="The Broad Institute Genome Sequencing Center for Infectious Disease"/>
            <person name="Wu L."/>
            <person name="Ma J."/>
        </authorList>
    </citation>
    <scope>NUCLEOTIDE SEQUENCE [LARGE SCALE GENOMIC DNA]</scope>
    <source>
        <strain evidence="4">CGMCC 1.15339</strain>
    </source>
</reference>
<organism evidence="3 4">
    <name type="scientific">Shewanella inventionis</name>
    <dbReference type="NCBI Taxonomy" id="1738770"/>
    <lineage>
        <taxon>Bacteria</taxon>
        <taxon>Pseudomonadati</taxon>
        <taxon>Pseudomonadota</taxon>
        <taxon>Gammaproteobacteria</taxon>
        <taxon>Alteromonadales</taxon>
        <taxon>Shewanellaceae</taxon>
        <taxon>Shewanella</taxon>
    </lineage>
</organism>
<evidence type="ECO:0000259" key="2">
    <source>
        <dbReference type="PROSITE" id="PS50405"/>
    </source>
</evidence>
<comment type="caution">
    <text evidence="3">The sequence shown here is derived from an EMBL/GenBank/DDBJ whole genome shotgun (WGS) entry which is preliminary data.</text>
</comment>
<dbReference type="InterPro" id="IPR004045">
    <property type="entry name" value="Glutathione_S-Trfase_N"/>
</dbReference>
<dbReference type="InterPro" id="IPR036282">
    <property type="entry name" value="Glutathione-S-Trfase_C_sf"/>
</dbReference>
<dbReference type="PROSITE" id="PS50404">
    <property type="entry name" value="GST_NTER"/>
    <property type="match status" value="1"/>
</dbReference>
<dbReference type="InterPro" id="IPR004046">
    <property type="entry name" value="GST_C"/>
</dbReference>
<dbReference type="PANTHER" id="PTHR44051:SF8">
    <property type="entry name" value="GLUTATHIONE S-TRANSFERASE GSTA"/>
    <property type="match status" value="1"/>
</dbReference>
<dbReference type="SFLD" id="SFLDG01150">
    <property type="entry name" value="Main.1:_Beta-like"/>
    <property type="match status" value="1"/>
</dbReference>
<dbReference type="Pfam" id="PF13409">
    <property type="entry name" value="GST_N_2"/>
    <property type="match status" value="1"/>
</dbReference>
<dbReference type="Gene3D" id="3.40.30.10">
    <property type="entry name" value="Glutaredoxin"/>
    <property type="match status" value="1"/>
</dbReference>
<dbReference type="SUPFAM" id="SSF52833">
    <property type="entry name" value="Thioredoxin-like"/>
    <property type="match status" value="1"/>
</dbReference>
<dbReference type="PANTHER" id="PTHR44051">
    <property type="entry name" value="GLUTATHIONE S-TRANSFERASE-RELATED"/>
    <property type="match status" value="1"/>
</dbReference>
<dbReference type="SUPFAM" id="SSF47616">
    <property type="entry name" value="GST C-terminal domain-like"/>
    <property type="match status" value="1"/>
</dbReference>
<dbReference type="InterPro" id="IPR040079">
    <property type="entry name" value="Glutathione_S-Trfase"/>
</dbReference>